<sequence length="53" mass="5953">MFQGEITKPGFLPFLMQHPNSILIIEDSETIILDRKDALNPNQAVSNLLNLSD</sequence>
<name>A0A819BR18_9BILA</name>
<gene>
    <name evidence="1" type="ORF">OTI717_LOCUS17991</name>
</gene>
<protein>
    <submittedName>
        <fullName evidence="1">Uncharacterized protein</fullName>
    </submittedName>
</protein>
<dbReference type="AlphaFoldDB" id="A0A819BR18"/>
<dbReference type="Proteomes" id="UP000663823">
    <property type="component" value="Unassembled WGS sequence"/>
</dbReference>
<evidence type="ECO:0000313" key="2">
    <source>
        <dbReference type="Proteomes" id="UP000663823"/>
    </source>
</evidence>
<comment type="caution">
    <text evidence="1">The sequence shown here is derived from an EMBL/GenBank/DDBJ whole genome shotgun (WGS) entry which is preliminary data.</text>
</comment>
<feature type="non-terminal residue" evidence="1">
    <location>
        <position position="1"/>
    </location>
</feature>
<dbReference type="EMBL" id="CAJOAX010002436">
    <property type="protein sequence ID" value="CAF3795913.1"/>
    <property type="molecule type" value="Genomic_DNA"/>
</dbReference>
<evidence type="ECO:0000313" key="1">
    <source>
        <dbReference type="EMBL" id="CAF3795913.1"/>
    </source>
</evidence>
<proteinExistence type="predicted"/>
<accession>A0A819BR18</accession>
<reference evidence="1" key="1">
    <citation type="submission" date="2021-02" db="EMBL/GenBank/DDBJ databases">
        <authorList>
            <person name="Nowell W R."/>
        </authorList>
    </citation>
    <scope>NUCLEOTIDE SEQUENCE</scope>
</reference>
<organism evidence="1 2">
    <name type="scientific">Rotaria sordida</name>
    <dbReference type="NCBI Taxonomy" id="392033"/>
    <lineage>
        <taxon>Eukaryota</taxon>
        <taxon>Metazoa</taxon>
        <taxon>Spiralia</taxon>
        <taxon>Gnathifera</taxon>
        <taxon>Rotifera</taxon>
        <taxon>Eurotatoria</taxon>
        <taxon>Bdelloidea</taxon>
        <taxon>Philodinida</taxon>
        <taxon>Philodinidae</taxon>
        <taxon>Rotaria</taxon>
    </lineage>
</organism>